<accession>A0AAU9MB72</accession>
<gene>
    <name evidence="2" type="ORF">LVIROSA_LOCUS10760</name>
</gene>
<evidence type="ECO:0008006" key="4">
    <source>
        <dbReference type="Google" id="ProtNLM"/>
    </source>
</evidence>
<sequence length="124" mass="13197">MTTRPPPPASSYSLFLLPLLFVDVASHPVGVSHPSRRCWSPMTTKDRRRRPAVTLLLLLRHPNTTVTACDVVGGRGGKLSKIGDGSGICHLAAGVEFAGLQQSEIVSTGLQQCEVLVVKGKEPA</sequence>
<feature type="signal peptide" evidence="1">
    <location>
        <begin position="1"/>
        <end position="26"/>
    </location>
</feature>
<name>A0AAU9MB72_9ASTR</name>
<reference evidence="2 3" key="1">
    <citation type="submission" date="2022-01" db="EMBL/GenBank/DDBJ databases">
        <authorList>
            <person name="Xiong W."/>
            <person name="Schranz E."/>
        </authorList>
    </citation>
    <scope>NUCLEOTIDE SEQUENCE [LARGE SCALE GENOMIC DNA]</scope>
</reference>
<evidence type="ECO:0000313" key="3">
    <source>
        <dbReference type="Proteomes" id="UP001157418"/>
    </source>
</evidence>
<keyword evidence="1" id="KW-0732">Signal</keyword>
<keyword evidence="3" id="KW-1185">Reference proteome</keyword>
<evidence type="ECO:0000256" key="1">
    <source>
        <dbReference type="SAM" id="SignalP"/>
    </source>
</evidence>
<dbReference type="Proteomes" id="UP001157418">
    <property type="component" value="Unassembled WGS sequence"/>
</dbReference>
<dbReference type="AlphaFoldDB" id="A0AAU9MB72"/>
<proteinExistence type="predicted"/>
<feature type="chain" id="PRO_5043594423" description="Secreted protein" evidence="1">
    <location>
        <begin position="27"/>
        <end position="124"/>
    </location>
</feature>
<comment type="caution">
    <text evidence="2">The sequence shown here is derived from an EMBL/GenBank/DDBJ whole genome shotgun (WGS) entry which is preliminary data.</text>
</comment>
<protein>
    <recommendedName>
        <fullName evidence="4">Secreted protein</fullName>
    </recommendedName>
</protein>
<dbReference type="EMBL" id="CAKMRJ010001112">
    <property type="protein sequence ID" value="CAH1423485.1"/>
    <property type="molecule type" value="Genomic_DNA"/>
</dbReference>
<organism evidence="2 3">
    <name type="scientific">Lactuca virosa</name>
    <dbReference type="NCBI Taxonomy" id="75947"/>
    <lineage>
        <taxon>Eukaryota</taxon>
        <taxon>Viridiplantae</taxon>
        <taxon>Streptophyta</taxon>
        <taxon>Embryophyta</taxon>
        <taxon>Tracheophyta</taxon>
        <taxon>Spermatophyta</taxon>
        <taxon>Magnoliopsida</taxon>
        <taxon>eudicotyledons</taxon>
        <taxon>Gunneridae</taxon>
        <taxon>Pentapetalae</taxon>
        <taxon>asterids</taxon>
        <taxon>campanulids</taxon>
        <taxon>Asterales</taxon>
        <taxon>Asteraceae</taxon>
        <taxon>Cichorioideae</taxon>
        <taxon>Cichorieae</taxon>
        <taxon>Lactucinae</taxon>
        <taxon>Lactuca</taxon>
    </lineage>
</organism>
<evidence type="ECO:0000313" key="2">
    <source>
        <dbReference type="EMBL" id="CAH1423485.1"/>
    </source>
</evidence>